<protein>
    <submittedName>
        <fullName evidence="2">Uncharacterized protein</fullName>
    </submittedName>
</protein>
<evidence type="ECO:0000313" key="3">
    <source>
        <dbReference type="Proteomes" id="UP000265515"/>
    </source>
</evidence>
<dbReference type="EMBL" id="BFEA01000059">
    <property type="protein sequence ID" value="GBG65227.1"/>
    <property type="molecule type" value="Genomic_DNA"/>
</dbReference>
<reference evidence="2 3" key="1">
    <citation type="journal article" date="2018" name="Cell">
        <title>The Chara Genome: Secondary Complexity and Implications for Plant Terrestrialization.</title>
        <authorList>
            <person name="Nishiyama T."/>
            <person name="Sakayama H."/>
            <person name="Vries J.D."/>
            <person name="Buschmann H."/>
            <person name="Saint-Marcoux D."/>
            <person name="Ullrich K.K."/>
            <person name="Haas F.B."/>
            <person name="Vanderstraeten L."/>
            <person name="Becker D."/>
            <person name="Lang D."/>
            <person name="Vosolsobe S."/>
            <person name="Rombauts S."/>
            <person name="Wilhelmsson P.K.I."/>
            <person name="Janitza P."/>
            <person name="Kern R."/>
            <person name="Heyl A."/>
            <person name="Rumpler F."/>
            <person name="Villalobos L.I.A.C."/>
            <person name="Clay J.M."/>
            <person name="Skokan R."/>
            <person name="Toyoda A."/>
            <person name="Suzuki Y."/>
            <person name="Kagoshima H."/>
            <person name="Schijlen E."/>
            <person name="Tajeshwar N."/>
            <person name="Catarino B."/>
            <person name="Hetherington A.J."/>
            <person name="Saltykova A."/>
            <person name="Bonnot C."/>
            <person name="Breuninger H."/>
            <person name="Symeonidi A."/>
            <person name="Radhakrishnan G.V."/>
            <person name="Van Nieuwerburgh F."/>
            <person name="Deforce D."/>
            <person name="Chang C."/>
            <person name="Karol K.G."/>
            <person name="Hedrich R."/>
            <person name="Ulvskov P."/>
            <person name="Glockner G."/>
            <person name="Delwiche C.F."/>
            <person name="Petrasek J."/>
            <person name="Van de Peer Y."/>
            <person name="Friml J."/>
            <person name="Beilby M."/>
            <person name="Dolan L."/>
            <person name="Kohara Y."/>
            <person name="Sugano S."/>
            <person name="Fujiyama A."/>
            <person name="Delaux P.-M."/>
            <person name="Quint M."/>
            <person name="TheiBen G."/>
            <person name="Hagemann M."/>
            <person name="Harholt J."/>
            <person name="Dunand C."/>
            <person name="Zachgo S."/>
            <person name="Langdale J."/>
            <person name="Maumus F."/>
            <person name="Straeten D.V.D."/>
            <person name="Gould S.B."/>
            <person name="Rensing S.A."/>
        </authorList>
    </citation>
    <scope>NUCLEOTIDE SEQUENCE [LARGE SCALE GENOMIC DNA]</scope>
    <source>
        <strain evidence="2 3">S276</strain>
    </source>
</reference>
<comment type="caution">
    <text evidence="2">The sequence shown here is derived from an EMBL/GenBank/DDBJ whole genome shotgun (WGS) entry which is preliminary data.</text>
</comment>
<proteinExistence type="predicted"/>
<keyword evidence="3" id="KW-1185">Reference proteome</keyword>
<evidence type="ECO:0000256" key="1">
    <source>
        <dbReference type="SAM" id="MobiDB-lite"/>
    </source>
</evidence>
<dbReference type="Proteomes" id="UP000265515">
    <property type="component" value="Unassembled WGS sequence"/>
</dbReference>
<dbReference type="Gramene" id="GBG65227">
    <property type="protein sequence ID" value="GBG65227"/>
    <property type="gene ID" value="CBR_g50018"/>
</dbReference>
<dbReference type="AlphaFoldDB" id="A0A388K5A2"/>
<organism evidence="2 3">
    <name type="scientific">Chara braunii</name>
    <name type="common">Braun's stonewort</name>
    <dbReference type="NCBI Taxonomy" id="69332"/>
    <lineage>
        <taxon>Eukaryota</taxon>
        <taxon>Viridiplantae</taxon>
        <taxon>Streptophyta</taxon>
        <taxon>Charophyceae</taxon>
        <taxon>Charales</taxon>
        <taxon>Characeae</taxon>
        <taxon>Chara</taxon>
    </lineage>
</organism>
<gene>
    <name evidence="2" type="ORF">CBR_g50018</name>
</gene>
<accession>A0A388K5A2</accession>
<name>A0A388K5A2_CHABU</name>
<evidence type="ECO:0000313" key="2">
    <source>
        <dbReference type="EMBL" id="GBG65227.1"/>
    </source>
</evidence>
<feature type="region of interest" description="Disordered" evidence="1">
    <location>
        <begin position="287"/>
        <end position="384"/>
    </location>
</feature>
<sequence length="384" mass="42178">MDEDEDRVRELAKLCCDEGILPTSIDPGEMTVNGREVTFKVNNRIDKTKVDWLKDHTVTVIFWNAARFLPKKTKDDLVRAYEDTRTQEGDFESNTFRRGRIKVEGLNVVSYVSRSAAVKQWLLAKGRDEITLGQISYVMEFKPWLTKAQLREQRRREEESNLCVIAVQVPLDAMFYLEAQIAKAIGLVINSHPAEQDRQKPALINLKFDLEPDASWDPGNAEQLIGVWSVACAINHMPPFPPGGYGFPLFSQEGLGGCTLGGQLGGSVHGGGGMYAATWGGGAGLHHASGGQVHGTHDTRGGFQGGMSSPNREAVSDNRGTGGTPGKQRRLRQEDSATSDLRGVREEKSGSMEFEGSQGRIREIITPGTKTTRKRIPVAVARGQ</sequence>